<evidence type="ECO:0000256" key="5">
    <source>
        <dbReference type="SAM" id="MobiDB-lite"/>
    </source>
</evidence>
<dbReference type="GO" id="GO:0005634">
    <property type="term" value="C:nucleus"/>
    <property type="evidence" value="ECO:0007669"/>
    <property type="project" value="UniProtKB-SubCell"/>
</dbReference>
<gene>
    <name evidence="6" type="ORF">D6D01_05541</name>
</gene>
<organism evidence="6 7">
    <name type="scientific">Aureobasidium pullulans</name>
    <name type="common">Black yeast</name>
    <name type="synonym">Pullularia pullulans</name>
    <dbReference type="NCBI Taxonomy" id="5580"/>
    <lineage>
        <taxon>Eukaryota</taxon>
        <taxon>Fungi</taxon>
        <taxon>Dikarya</taxon>
        <taxon>Ascomycota</taxon>
        <taxon>Pezizomycotina</taxon>
        <taxon>Dothideomycetes</taxon>
        <taxon>Dothideomycetidae</taxon>
        <taxon>Dothideales</taxon>
        <taxon>Saccotheciaceae</taxon>
        <taxon>Aureobasidium</taxon>
    </lineage>
</organism>
<keyword evidence="4" id="KW-0539">Nucleus</keyword>
<reference evidence="6 7" key="1">
    <citation type="submission" date="2018-10" db="EMBL/GenBank/DDBJ databases">
        <title>Fifty Aureobasidium pullulans genomes reveal a recombining polyextremotolerant generalist.</title>
        <authorList>
            <person name="Gostincar C."/>
            <person name="Turk M."/>
            <person name="Zajc J."/>
            <person name="Gunde-Cimerman N."/>
        </authorList>
    </citation>
    <scope>NUCLEOTIDE SEQUENCE [LARGE SCALE GENOMIC DNA]</scope>
    <source>
        <strain evidence="6 7">EXF-6604</strain>
    </source>
</reference>
<dbReference type="GO" id="GO:0046872">
    <property type="term" value="F:metal ion binding"/>
    <property type="evidence" value="ECO:0007669"/>
    <property type="project" value="UniProtKB-KW"/>
</dbReference>
<feature type="compositionally biased region" description="Basic and acidic residues" evidence="5">
    <location>
        <begin position="772"/>
        <end position="782"/>
    </location>
</feature>
<feature type="compositionally biased region" description="Basic and acidic residues" evidence="5">
    <location>
        <begin position="99"/>
        <end position="117"/>
    </location>
</feature>
<evidence type="ECO:0008006" key="8">
    <source>
        <dbReference type="Google" id="ProtNLM"/>
    </source>
</evidence>
<evidence type="ECO:0000256" key="2">
    <source>
        <dbReference type="ARBA" id="ARBA00022723"/>
    </source>
</evidence>
<proteinExistence type="predicted"/>
<evidence type="ECO:0000256" key="1">
    <source>
        <dbReference type="ARBA" id="ARBA00004123"/>
    </source>
</evidence>
<comment type="subcellular location">
    <subcellularLocation>
        <location evidence="1">Nucleus</location>
    </subcellularLocation>
</comment>
<dbReference type="AlphaFoldDB" id="A0A4S9L712"/>
<dbReference type="PANTHER" id="PTHR46910">
    <property type="entry name" value="TRANSCRIPTION FACTOR PDR1"/>
    <property type="match status" value="1"/>
</dbReference>
<feature type="compositionally biased region" description="Low complexity" evidence="5">
    <location>
        <begin position="712"/>
        <end position="732"/>
    </location>
</feature>
<dbReference type="Proteomes" id="UP000306584">
    <property type="component" value="Unassembled WGS sequence"/>
</dbReference>
<evidence type="ECO:0000256" key="3">
    <source>
        <dbReference type="ARBA" id="ARBA00023125"/>
    </source>
</evidence>
<keyword evidence="3" id="KW-0238">DNA-binding</keyword>
<dbReference type="CDD" id="cd12148">
    <property type="entry name" value="fungal_TF_MHR"/>
    <property type="match status" value="1"/>
</dbReference>
<evidence type="ECO:0000313" key="6">
    <source>
        <dbReference type="EMBL" id="THY24224.1"/>
    </source>
</evidence>
<dbReference type="GO" id="GO:0003677">
    <property type="term" value="F:DNA binding"/>
    <property type="evidence" value="ECO:0007669"/>
    <property type="project" value="UniProtKB-KW"/>
</dbReference>
<accession>A0A4S9L712</accession>
<protein>
    <recommendedName>
        <fullName evidence="8">Transcription factor domain-containing protein</fullName>
    </recommendedName>
</protein>
<feature type="region of interest" description="Disordered" evidence="5">
    <location>
        <begin position="78"/>
        <end position="117"/>
    </location>
</feature>
<dbReference type="InterPro" id="IPR050987">
    <property type="entry name" value="AtrR-like"/>
</dbReference>
<evidence type="ECO:0000256" key="4">
    <source>
        <dbReference type="ARBA" id="ARBA00023242"/>
    </source>
</evidence>
<dbReference type="GO" id="GO:0003700">
    <property type="term" value="F:DNA-binding transcription factor activity"/>
    <property type="evidence" value="ECO:0007669"/>
    <property type="project" value="InterPro"/>
</dbReference>
<feature type="region of interest" description="Disordered" evidence="5">
    <location>
        <begin position="697"/>
        <end position="782"/>
    </location>
</feature>
<dbReference type="EMBL" id="QZBD01000211">
    <property type="protein sequence ID" value="THY24224.1"/>
    <property type="molecule type" value="Genomic_DNA"/>
</dbReference>
<name>A0A4S9L712_AURPU</name>
<comment type="caution">
    <text evidence="6">The sequence shown here is derived from an EMBL/GenBank/DDBJ whole genome shotgun (WGS) entry which is preliminary data.</text>
</comment>
<feature type="region of interest" description="Disordered" evidence="5">
    <location>
        <begin position="585"/>
        <end position="604"/>
    </location>
</feature>
<keyword evidence="2" id="KW-0479">Metal-binding</keyword>
<dbReference type="PANTHER" id="PTHR46910:SF3">
    <property type="entry name" value="HALOTOLERANCE PROTEIN 9-RELATED"/>
    <property type="match status" value="1"/>
</dbReference>
<sequence length="782" mass="87378">MPEYKTKCVYTVPEGETRSQASRAKHEKMQEDFDSMRKFLDHLHRSDKAAAGQILNDMRCSDDSLAFARLFTSQARSPPGHIHPVELLPSKTPESNSSHSRDSLEKQSRDDVPTPRERQTFIGSFEGLPGRFEIPSETVFRAAILHFHRGAGKLFHVCSEHQIELSYDQVFRAGGEGQSPASALCRLSCMAAVGCLYTTREHNELPKEHFYRIATLLFDRCLESGSLTSANFCTFLAMYHVLSRATAALAYVELGMSFCRKHEIHTGRRPSTMASHDWLAARRAWRCMLFIGTWISATIGYVSGNDWDLPDGPNCAVHEDSIDSGPEDLVQIQMVRIAVLKRNILQLNIAPPNIAVHTVHTIAYDLQKWHQDLPLCMQLSHLNESTNPAYNEELRYTILLCHCLYLGAITLFHRRTASLLARLEPDRVPAISQAFDMEKLAHDSMAAARQTASILGLLLSQGGIFERCWIVLFQSHVAATILMHEVARNNLREQASSTTIHDDTLHRIDTCMKVVAICAKVDPVARMFKHRLQPYYAKISAVYHDPVSAAQTGLDWKQLESELSYLVLMPFENVSKLQANGSMTPDCEPYLPEHPLRKSSGTRLRTSREFHGTPELPLSVSNENAILPPSGNETSRLMHSPSVLTQSDAALAPPLIQQKKKGGRTGSPALNCMVEELQPGQTLPEFSSCGWSNIDFVSPVDNPDEEEDHPAPADASSATSATIRARPRTTTTRNHERMLDGDEDEDDDDRPLRRHKGESSPAAEDEDERDEGEGKDGDEDGR</sequence>
<evidence type="ECO:0000313" key="7">
    <source>
        <dbReference type="Proteomes" id="UP000306584"/>
    </source>
</evidence>